<evidence type="ECO:0000313" key="5">
    <source>
        <dbReference type="EMBL" id="CAJ0563313.1"/>
    </source>
</evidence>
<dbReference type="GO" id="GO:0005634">
    <property type="term" value="C:nucleus"/>
    <property type="evidence" value="ECO:0007669"/>
    <property type="project" value="TreeGrafter"/>
</dbReference>
<dbReference type="Pfam" id="PF08265">
    <property type="entry name" value="YL1_C"/>
    <property type="match status" value="1"/>
</dbReference>
<feature type="domain" description="Vps72/YL1 C-terminal" evidence="4">
    <location>
        <begin position="258"/>
        <end position="287"/>
    </location>
</feature>
<comment type="similarity">
    <text evidence="1">Belongs to the VPS72/YL1 family.</text>
</comment>
<evidence type="ECO:0000256" key="3">
    <source>
        <dbReference type="SAM" id="MobiDB-lite"/>
    </source>
</evidence>
<evidence type="ECO:0000256" key="1">
    <source>
        <dbReference type="ARBA" id="ARBA00006832"/>
    </source>
</evidence>
<dbReference type="PANTHER" id="PTHR13275">
    <property type="entry name" value="YL-1 PROTEIN TRANSCRIPTION FACTOR-LIKE 1"/>
    <property type="match status" value="1"/>
</dbReference>
<name>A0AA36FQR6_9BILA</name>
<feature type="compositionally biased region" description="Acidic residues" evidence="3">
    <location>
        <begin position="7"/>
        <end position="37"/>
    </location>
</feature>
<gene>
    <name evidence="5" type="ORF">MSPICULIGERA_LOCUS2400</name>
</gene>
<dbReference type="Pfam" id="PF05764">
    <property type="entry name" value="YL1"/>
    <property type="match status" value="1"/>
</dbReference>
<protein>
    <recommendedName>
        <fullName evidence="2">Vacuolar protein sorting-associated protein 72 homolog</fullName>
    </recommendedName>
</protein>
<feature type="compositionally biased region" description="Acidic residues" evidence="3">
    <location>
        <begin position="108"/>
        <end position="134"/>
    </location>
</feature>
<dbReference type="Proteomes" id="UP001177023">
    <property type="component" value="Unassembled WGS sequence"/>
</dbReference>
<evidence type="ECO:0000313" key="6">
    <source>
        <dbReference type="Proteomes" id="UP001177023"/>
    </source>
</evidence>
<comment type="caution">
    <text evidence="5">The sequence shown here is derived from an EMBL/GenBank/DDBJ whole genome shotgun (WGS) entry which is preliminary data.</text>
</comment>
<dbReference type="SMART" id="SM00993">
    <property type="entry name" value="YL1_C"/>
    <property type="match status" value="1"/>
</dbReference>
<evidence type="ECO:0000256" key="2">
    <source>
        <dbReference type="ARBA" id="ARBA00020000"/>
    </source>
</evidence>
<dbReference type="AlphaFoldDB" id="A0AA36FQR6"/>
<feature type="region of interest" description="Disordered" evidence="3">
    <location>
        <begin position="388"/>
        <end position="407"/>
    </location>
</feature>
<dbReference type="EMBL" id="CATQJA010000701">
    <property type="protein sequence ID" value="CAJ0563313.1"/>
    <property type="molecule type" value="Genomic_DNA"/>
</dbReference>
<reference evidence="5" key="1">
    <citation type="submission" date="2023-06" db="EMBL/GenBank/DDBJ databases">
        <authorList>
            <person name="Delattre M."/>
        </authorList>
    </citation>
    <scope>NUCLEOTIDE SEQUENCE</scope>
    <source>
        <strain evidence="5">AF72</strain>
    </source>
</reference>
<proteinExistence type="inferred from homology"/>
<accession>A0AA36FQR6</accession>
<dbReference type="InterPro" id="IPR046757">
    <property type="entry name" value="YL1_N"/>
</dbReference>
<feature type="region of interest" description="Disordered" evidence="3">
    <location>
        <begin position="1"/>
        <end position="134"/>
    </location>
</feature>
<evidence type="ECO:0000259" key="4">
    <source>
        <dbReference type="SMART" id="SM00993"/>
    </source>
</evidence>
<keyword evidence="6" id="KW-1185">Reference proteome</keyword>
<feature type="non-terminal residue" evidence="5">
    <location>
        <position position="1"/>
    </location>
</feature>
<sequence>MKPKPDEEMDEENEEEDESEEDEDEEEASGEEESQEDEGSKAGSGEKMTKRKKATAKNLLQSTAGNKMAILMSQSKEEQENDPFYTEAFMADDVEETFNSPRSSVAGDESDEVDSDFDDPEQEEEIEVMPMEDEWDPIRIRKRKLTTGEEFSPEELFAKIKELGERISQPYIRPEPTPEEEKEQIRRMAEAMETEKTNIQRMNWFADLEVERKKRRREAILRNPLVGPYIKTISDEKGYRIIVPEVHRWEPAAPVVKVVCAYSGKPAKYKDPVTDCGFSSLRAFRAIRSDYIGKLLQHKKDPIVSKFFEEHEVVEESSRLHVSSSACQLVPTPLLSRGPSPCLSEVGTSCQPPEHTIHPTIAVEEELEKKEKELHIAEPQYASKELAKLEYLRPKPASPAGDESQDE</sequence>
<organism evidence="5 6">
    <name type="scientific">Mesorhabditis spiculigera</name>
    <dbReference type="NCBI Taxonomy" id="96644"/>
    <lineage>
        <taxon>Eukaryota</taxon>
        <taxon>Metazoa</taxon>
        <taxon>Ecdysozoa</taxon>
        <taxon>Nematoda</taxon>
        <taxon>Chromadorea</taxon>
        <taxon>Rhabditida</taxon>
        <taxon>Rhabditina</taxon>
        <taxon>Rhabditomorpha</taxon>
        <taxon>Rhabditoidea</taxon>
        <taxon>Rhabditidae</taxon>
        <taxon>Mesorhabditinae</taxon>
        <taxon>Mesorhabditis</taxon>
    </lineage>
</organism>
<dbReference type="InterPro" id="IPR013272">
    <property type="entry name" value="Vps72/YL1_C"/>
</dbReference>
<dbReference type="PANTHER" id="PTHR13275:SF4">
    <property type="entry name" value="VACUOLAR PROTEIN SORTING-ASSOCIATED PROTEIN 72 HOMOLOG"/>
    <property type="match status" value="1"/>
</dbReference>